<evidence type="ECO:0000256" key="3">
    <source>
        <dbReference type="ARBA" id="ARBA00023163"/>
    </source>
</evidence>
<accession>A0A078MQ38</accession>
<dbReference type="AlphaFoldDB" id="A0A078MQ38"/>
<feature type="domain" description="HTH luxR-type" evidence="5">
    <location>
        <begin position="837"/>
        <end position="902"/>
    </location>
</feature>
<dbReference type="PANTHER" id="PTHR44688">
    <property type="entry name" value="DNA-BINDING TRANSCRIPTIONAL ACTIVATOR DEVR_DOSR"/>
    <property type="match status" value="1"/>
</dbReference>
<proteinExistence type="predicted"/>
<dbReference type="SUPFAM" id="SSF52540">
    <property type="entry name" value="P-loop containing nucleoside triphosphate hydrolases"/>
    <property type="match status" value="1"/>
</dbReference>
<evidence type="ECO:0000256" key="1">
    <source>
        <dbReference type="ARBA" id="ARBA00023015"/>
    </source>
</evidence>
<sequence>MTAAAERTSRAAEARAREVEEACSGILNPSQRGAVVLGKEGMGKSCLAELTAARLGGVVDPVWVYGSPLLAKVPYGVLAPFLEAADAGDMDSPLAVLRAVRRWFSRRAETGKPPALLIVDDAHHLDEGSTHVLSQLALSGEIRLLVLARAAAPEVQELIALSRDGILARVDLAPLDGDAVHAICEELLGGPVLRASSTVIASLTAGNPLYAKVLVEHLRTSGHLVEGNGAWFLQGLPDTYGSPLEDLVKGMLAGRPNAHRAVLEAAALAGPLPRTLLASAADAAALQSLLQEGLLTCAQDGAETTALAVPLQGDVLRQLVPPARSARIHALFAGRPEYPRGAEQQVRSALWALECGSCPDDTALLAAAVTANRLGRPQAAIRLAASVAAAEHQPAARVEIAAAYVETRVFAQARVLLEGVLESAARPSSAPGHLERAVVVMARLLHRTGASAENVRRLADTLRQTGARPADPTAAREGHEATSPSHVPAAGPALIEARALLAEGRYDEAAAQLRQQVDEPGQRPADILIGNGLLAEALTALGRPEEAVRHSSAALRTMEGASSELGEFCTFVVVRHAFALLHLGRYEDLDELLAECRLRGGAHLLGSGGTLGVFQGLAELHQGRLREGLARLHPAVEALRRNDPELLLPFALGAAGYASAVVGESMETARYAKEVAGTLKAAPLHLRLVARAYAAAAVAASEGADAEIPADLREAAEQARTAGLRTAEKDILELCLAVGDLSQARRLADLTSDYPGGEARALLAYAEAVASGNPERMVAAADEAVRYRKYLVAVESIGHAIRFYGNHGNLRRQRALIQQLRRRREELAGVTVSYLSPSLHLVRLTRREHEIVHLLLEGAGSRDIAGHFTLSQRTVEGHIYRIYVKLGISRRADLEAAYRALEPGPGTASAPVNRNLG</sequence>
<keyword evidence="3" id="KW-0804">Transcription</keyword>
<dbReference type="PROSITE" id="PS50043">
    <property type="entry name" value="HTH_LUXR_2"/>
    <property type="match status" value="1"/>
</dbReference>
<gene>
    <name evidence="6" type="ORF">BN1051_00822</name>
</gene>
<dbReference type="Gene3D" id="1.10.10.10">
    <property type="entry name" value="Winged helix-like DNA-binding domain superfamily/Winged helix DNA-binding domain"/>
    <property type="match status" value="1"/>
</dbReference>
<dbReference type="InterPro" id="IPR016032">
    <property type="entry name" value="Sig_transdc_resp-reg_C-effctor"/>
</dbReference>
<dbReference type="GO" id="GO:0003677">
    <property type="term" value="F:DNA binding"/>
    <property type="evidence" value="ECO:0007669"/>
    <property type="project" value="UniProtKB-KW"/>
</dbReference>
<dbReference type="PRINTS" id="PR00038">
    <property type="entry name" value="HTHLUXR"/>
</dbReference>
<dbReference type="SUPFAM" id="SSF46894">
    <property type="entry name" value="C-terminal effector domain of the bipartite response regulators"/>
    <property type="match status" value="1"/>
</dbReference>
<dbReference type="PANTHER" id="PTHR44688:SF16">
    <property type="entry name" value="DNA-BINDING TRANSCRIPTIONAL ACTIVATOR DEVR_DOSR"/>
    <property type="match status" value="1"/>
</dbReference>
<dbReference type="InterPro" id="IPR000792">
    <property type="entry name" value="Tscrpt_reg_LuxR_C"/>
</dbReference>
<dbReference type="InterPro" id="IPR027417">
    <property type="entry name" value="P-loop_NTPase"/>
</dbReference>
<dbReference type="SUPFAM" id="SSF48452">
    <property type="entry name" value="TPR-like"/>
    <property type="match status" value="1"/>
</dbReference>
<dbReference type="InterPro" id="IPR036388">
    <property type="entry name" value="WH-like_DNA-bd_sf"/>
</dbReference>
<keyword evidence="1" id="KW-0805">Transcription regulation</keyword>
<dbReference type="Gene3D" id="1.25.40.10">
    <property type="entry name" value="Tetratricopeptide repeat domain"/>
    <property type="match status" value="1"/>
</dbReference>
<feature type="region of interest" description="Disordered" evidence="4">
    <location>
        <begin position="463"/>
        <end position="488"/>
    </location>
</feature>
<reference evidence="6" key="1">
    <citation type="submission" date="2014-07" db="EMBL/GenBank/DDBJ databases">
        <authorList>
            <person name="Urmite Genomes Urmite Genomes"/>
        </authorList>
    </citation>
    <scope>NUCLEOTIDE SEQUENCE</scope>
    <source>
        <strain evidence="6">11W110_air</strain>
    </source>
</reference>
<dbReference type="EMBL" id="LN483070">
    <property type="protein sequence ID" value="CEA07507.1"/>
    <property type="molecule type" value="Genomic_DNA"/>
</dbReference>
<dbReference type="CDD" id="cd06170">
    <property type="entry name" value="LuxR_C_like"/>
    <property type="match status" value="1"/>
</dbReference>
<evidence type="ECO:0000256" key="4">
    <source>
        <dbReference type="SAM" id="MobiDB-lite"/>
    </source>
</evidence>
<dbReference type="InterPro" id="IPR011990">
    <property type="entry name" value="TPR-like_helical_dom_sf"/>
</dbReference>
<dbReference type="SMART" id="SM00421">
    <property type="entry name" value="HTH_LUXR"/>
    <property type="match status" value="1"/>
</dbReference>
<evidence type="ECO:0000259" key="5">
    <source>
        <dbReference type="PROSITE" id="PS50043"/>
    </source>
</evidence>
<keyword evidence="2" id="KW-0238">DNA-binding</keyword>
<name>A0A078MQ38_9MICC</name>
<evidence type="ECO:0000313" key="6">
    <source>
        <dbReference type="EMBL" id="CEA07507.1"/>
    </source>
</evidence>
<dbReference type="PROSITE" id="PS00622">
    <property type="entry name" value="HTH_LUXR_1"/>
    <property type="match status" value="1"/>
</dbReference>
<organism evidence="6">
    <name type="scientific">Arthrobacter saudimassiliensis</name>
    <dbReference type="NCBI Taxonomy" id="1461584"/>
    <lineage>
        <taxon>Bacteria</taxon>
        <taxon>Bacillati</taxon>
        <taxon>Actinomycetota</taxon>
        <taxon>Actinomycetes</taxon>
        <taxon>Micrococcales</taxon>
        <taxon>Micrococcaceae</taxon>
        <taxon>Arthrobacter</taxon>
    </lineage>
</organism>
<protein>
    <submittedName>
        <fullName evidence="6">Transcriptional regulator MalT</fullName>
    </submittedName>
</protein>
<dbReference type="GO" id="GO:0006355">
    <property type="term" value="P:regulation of DNA-templated transcription"/>
    <property type="evidence" value="ECO:0007669"/>
    <property type="project" value="InterPro"/>
</dbReference>
<dbReference type="Pfam" id="PF00196">
    <property type="entry name" value="GerE"/>
    <property type="match status" value="1"/>
</dbReference>
<dbReference type="PATRIC" id="fig|1461584.3.peg.812"/>
<evidence type="ECO:0000256" key="2">
    <source>
        <dbReference type="ARBA" id="ARBA00023125"/>
    </source>
</evidence>